<name>A0AAN5CYG5_9BILA</name>
<sequence length="192" mass="19471">ACLNCAANLITVTTAMLGSQPMDGDTTDTTGACAVRTFTCLGVLPANPTIEVNNGASEVEDVTDGAADGSTTLALTCNAAGTAWESNGVAVTNVECYIPCRNCADNLIAITMTGPNPIFTNVVDRMAPCATWTFACSGNMANIEINGGQGVFVDADDGVVDGIVTFPVTCNGDGTAWEAFGVPITAVNCATV</sequence>
<evidence type="ECO:0000259" key="1">
    <source>
        <dbReference type="SMART" id="SM01048"/>
    </source>
</evidence>
<reference evidence="3" key="1">
    <citation type="submission" date="2022-10" db="EMBL/GenBank/DDBJ databases">
        <title>Genome assembly of Pristionchus species.</title>
        <authorList>
            <person name="Yoshida K."/>
            <person name="Sommer R.J."/>
        </authorList>
    </citation>
    <scope>NUCLEOTIDE SEQUENCE [LARGE SCALE GENOMIC DNA]</scope>
    <source>
        <strain evidence="3">RS5460</strain>
    </source>
</reference>
<dbReference type="InterPro" id="IPR002601">
    <property type="entry name" value="C6_domain"/>
</dbReference>
<gene>
    <name evidence="2" type="ORF">PMAYCL1PPCAC_23042</name>
</gene>
<feature type="domain" description="C6" evidence="1">
    <location>
        <begin position="2"/>
        <end position="96"/>
    </location>
</feature>
<dbReference type="SMART" id="SM01048">
    <property type="entry name" value="C6"/>
    <property type="match status" value="2"/>
</dbReference>
<dbReference type="Proteomes" id="UP001328107">
    <property type="component" value="Unassembled WGS sequence"/>
</dbReference>
<feature type="non-terminal residue" evidence="2">
    <location>
        <position position="1"/>
    </location>
</feature>
<keyword evidence="3" id="KW-1185">Reference proteome</keyword>
<feature type="domain" description="C6" evidence="1">
    <location>
        <begin position="100"/>
        <end position="189"/>
    </location>
</feature>
<dbReference type="Pfam" id="PF01681">
    <property type="entry name" value="C6"/>
    <property type="match status" value="2"/>
</dbReference>
<protein>
    <recommendedName>
        <fullName evidence="1">C6 domain-containing protein</fullName>
    </recommendedName>
</protein>
<organism evidence="2 3">
    <name type="scientific">Pristionchus mayeri</name>
    <dbReference type="NCBI Taxonomy" id="1317129"/>
    <lineage>
        <taxon>Eukaryota</taxon>
        <taxon>Metazoa</taxon>
        <taxon>Ecdysozoa</taxon>
        <taxon>Nematoda</taxon>
        <taxon>Chromadorea</taxon>
        <taxon>Rhabditida</taxon>
        <taxon>Rhabditina</taxon>
        <taxon>Diplogasteromorpha</taxon>
        <taxon>Diplogasteroidea</taxon>
        <taxon>Neodiplogasteridae</taxon>
        <taxon>Pristionchus</taxon>
    </lineage>
</organism>
<proteinExistence type="predicted"/>
<evidence type="ECO:0000313" key="2">
    <source>
        <dbReference type="EMBL" id="GMR52847.1"/>
    </source>
</evidence>
<dbReference type="AlphaFoldDB" id="A0AAN5CYG5"/>
<accession>A0AAN5CYG5</accession>
<dbReference type="EMBL" id="BTRK01000005">
    <property type="protein sequence ID" value="GMR52847.1"/>
    <property type="molecule type" value="Genomic_DNA"/>
</dbReference>
<evidence type="ECO:0000313" key="3">
    <source>
        <dbReference type="Proteomes" id="UP001328107"/>
    </source>
</evidence>
<dbReference type="PANTHER" id="PTHR21629">
    <property type="entry name" value="C6 DOMAIN-CONTAINING PROTEIN"/>
    <property type="match status" value="1"/>
</dbReference>
<dbReference type="PANTHER" id="PTHR21629:SF5">
    <property type="entry name" value="C6 DOMAIN-CONTAINING PROTEIN"/>
    <property type="match status" value="1"/>
</dbReference>
<comment type="caution">
    <text evidence="2">The sequence shown here is derived from an EMBL/GenBank/DDBJ whole genome shotgun (WGS) entry which is preliminary data.</text>
</comment>